<dbReference type="PIRSF" id="PIRSF004548">
    <property type="entry name" value="CreD"/>
    <property type="match status" value="1"/>
</dbReference>
<keyword evidence="1" id="KW-0472">Membrane</keyword>
<dbReference type="EMBL" id="JABRWJ010000006">
    <property type="protein sequence ID" value="NRF69274.1"/>
    <property type="molecule type" value="Genomic_DNA"/>
</dbReference>
<dbReference type="PANTHER" id="PTHR30092">
    <property type="entry name" value="INNER MEMBRANE PROTEIN CRED"/>
    <property type="match status" value="1"/>
</dbReference>
<proteinExistence type="predicted"/>
<comment type="caution">
    <text evidence="2">The sequence shown here is derived from an EMBL/GenBank/DDBJ whole genome shotgun (WGS) entry which is preliminary data.</text>
</comment>
<organism evidence="2 3">
    <name type="scientific">Pseudaquabacterium terrae</name>
    <dbReference type="NCBI Taxonomy" id="2732868"/>
    <lineage>
        <taxon>Bacteria</taxon>
        <taxon>Pseudomonadati</taxon>
        <taxon>Pseudomonadota</taxon>
        <taxon>Betaproteobacteria</taxon>
        <taxon>Burkholderiales</taxon>
        <taxon>Sphaerotilaceae</taxon>
        <taxon>Pseudaquabacterium</taxon>
    </lineage>
</organism>
<name>A0ABX2EKU4_9BURK</name>
<feature type="transmembrane region" description="Helical" evidence="1">
    <location>
        <begin position="351"/>
        <end position="370"/>
    </location>
</feature>
<dbReference type="Pfam" id="PF06123">
    <property type="entry name" value="CreD"/>
    <property type="match status" value="1"/>
</dbReference>
<dbReference type="RefSeq" id="WP_173125853.1">
    <property type="nucleotide sequence ID" value="NZ_JABRWJ010000006.1"/>
</dbReference>
<evidence type="ECO:0000313" key="2">
    <source>
        <dbReference type="EMBL" id="NRF69274.1"/>
    </source>
</evidence>
<feature type="transmembrane region" description="Helical" evidence="1">
    <location>
        <begin position="6"/>
        <end position="28"/>
    </location>
</feature>
<keyword evidence="1" id="KW-1133">Transmembrane helix</keyword>
<evidence type="ECO:0000313" key="3">
    <source>
        <dbReference type="Proteomes" id="UP000737171"/>
    </source>
</evidence>
<protein>
    <submittedName>
        <fullName evidence="2">Cell envelope integrity protein CreD</fullName>
    </submittedName>
</protein>
<feature type="transmembrane region" description="Helical" evidence="1">
    <location>
        <begin position="402"/>
        <end position="423"/>
    </location>
</feature>
<feature type="transmembrane region" description="Helical" evidence="1">
    <location>
        <begin position="325"/>
        <end position="345"/>
    </location>
</feature>
<gene>
    <name evidence="2" type="primary">creD</name>
    <name evidence="2" type="ORF">HLB44_19945</name>
</gene>
<feature type="transmembrane region" description="Helical" evidence="1">
    <location>
        <begin position="377"/>
        <end position="396"/>
    </location>
</feature>
<dbReference type="PANTHER" id="PTHR30092:SF0">
    <property type="entry name" value="INNER MEMBRANE PROTEIN CRED"/>
    <property type="match status" value="1"/>
</dbReference>
<keyword evidence="1" id="KW-0812">Transmembrane</keyword>
<dbReference type="Proteomes" id="UP000737171">
    <property type="component" value="Unassembled WGS sequence"/>
</dbReference>
<dbReference type="NCBIfam" id="NF008712">
    <property type="entry name" value="PRK11715.1-1"/>
    <property type="match status" value="1"/>
</dbReference>
<keyword evidence="3" id="KW-1185">Reference proteome</keyword>
<feature type="transmembrane region" description="Helical" evidence="1">
    <location>
        <begin position="430"/>
        <end position="448"/>
    </location>
</feature>
<sequence length="472" mass="50404">MRFPLLAKFLSIGVVLLLMGGVLMRIGFLVDERQARQQEAVRSVEQSHAGAQTLAGPWLHRACTEEWEVVSGEGKERKTVQERRIFALAAVPARLEVQGQTQADVRRRGLYRVNSYGAQLTLQAEFSSLAALQPQREHAGSKLACGPALLTVALSDVRGVRAANVSVDGQALTVRPGTLDGRRPRGLHTELPPARLLDAAAQAPFAARVTLELSGTSRLALVPAADATRWTLNSDWPHPSFDGRFLPSSRQISERGFSASWSVSSLASSAPAELLRGAGMCDGSVEPAAPSEVVAAARAGCLDTLSVSFFDPVNPHVLSDRAIKYGLLFVVLTFIAVALVEALSGQRVHPVQYLLVGLVLSLFFLLLLSLSEHLPFAAAYAAAATACALLLGYYAVHMLGRWIAGAAFGASIAALYGLLYALLQMEQNALVIGSLGLFGALAAVMLLTRRIDWYALFDGWRSSAAGRARAAA</sequence>
<dbReference type="InterPro" id="IPR010364">
    <property type="entry name" value="Uncharacterised_IM_CreD"/>
</dbReference>
<evidence type="ECO:0000256" key="1">
    <source>
        <dbReference type="SAM" id="Phobius"/>
    </source>
</evidence>
<accession>A0ABX2EKU4</accession>
<reference evidence="2 3" key="1">
    <citation type="submission" date="2020-05" db="EMBL/GenBank/DDBJ databases">
        <title>Aquincola sp. isolate from soil.</title>
        <authorList>
            <person name="Han J."/>
            <person name="Kim D.-U."/>
        </authorList>
    </citation>
    <scope>NUCLEOTIDE SEQUENCE [LARGE SCALE GENOMIC DNA]</scope>
    <source>
        <strain evidence="2 3">S2</strain>
    </source>
</reference>